<dbReference type="InterPro" id="IPR001104">
    <property type="entry name" value="3-oxo-5_a-steroid_4-DH_C"/>
</dbReference>
<feature type="transmembrane region" description="Helical" evidence="5">
    <location>
        <begin position="97"/>
        <end position="115"/>
    </location>
</feature>
<keyword evidence="5" id="KW-0521">NADP</keyword>
<feature type="region of interest" description="Disordered" evidence="6">
    <location>
        <begin position="50"/>
        <end position="72"/>
    </location>
</feature>
<comment type="similarity">
    <text evidence="5">Belongs to the steroid 5-alpha reductase family. Polyprenal reductase subfamily.</text>
</comment>
<gene>
    <name evidence="8" type="ORF">HIM_06555</name>
</gene>
<evidence type="ECO:0000313" key="8">
    <source>
        <dbReference type="EMBL" id="KJZ74106.1"/>
    </source>
</evidence>
<feature type="transmembrane region" description="Helical" evidence="5">
    <location>
        <begin position="175"/>
        <end position="194"/>
    </location>
</feature>
<dbReference type="PANTHER" id="PTHR14624">
    <property type="entry name" value="DFG10 PROTEIN"/>
    <property type="match status" value="1"/>
</dbReference>
<comment type="pathway">
    <text evidence="5">Protein modification; protein glycosylation.</text>
</comment>
<feature type="transmembrane region" description="Helical" evidence="5">
    <location>
        <begin position="13"/>
        <end position="34"/>
    </location>
</feature>
<evidence type="ECO:0000313" key="9">
    <source>
        <dbReference type="Proteomes" id="UP000054481"/>
    </source>
</evidence>
<keyword evidence="4 5" id="KW-0472">Membrane</keyword>
<dbReference type="GO" id="GO:0160198">
    <property type="term" value="F:polyprenal reductase activity"/>
    <property type="evidence" value="ECO:0007669"/>
    <property type="project" value="UniProtKB-EC"/>
</dbReference>
<evidence type="ECO:0000256" key="6">
    <source>
        <dbReference type="SAM" id="MobiDB-lite"/>
    </source>
</evidence>
<name>A0A0F7ZJ12_9HYPO</name>
<evidence type="ECO:0000256" key="3">
    <source>
        <dbReference type="ARBA" id="ARBA00022989"/>
    </source>
</evidence>
<organism evidence="8 9">
    <name type="scientific">Hirsutella minnesotensis 3608</name>
    <dbReference type="NCBI Taxonomy" id="1043627"/>
    <lineage>
        <taxon>Eukaryota</taxon>
        <taxon>Fungi</taxon>
        <taxon>Dikarya</taxon>
        <taxon>Ascomycota</taxon>
        <taxon>Pezizomycotina</taxon>
        <taxon>Sordariomycetes</taxon>
        <taxon>Hypocreomycetidae</taxon>
        <taxon>Hypocreales</taxon>
        <taxon>Ophiocordycipitaceae</taxon>
        <taxon>Hirsutella</taxon>
    </lineage>
</organism>
<accession>A0A0F7ZJ12</accession>
<comment type="catalytic activity">
    <reaction evidence="5">
        <text>a di-trans,poly-cis-dolichal + NADP(+) = a di-trans,poly-cis-polyprenal + NADPH + H(+)</text>
        <dbReference type="Rhea" id="RHEA:80727"/>
        <dbReference type="Rhea" id="RHEA-COMP:19536"/>
        <dbReference type="Rhea" id="RHEA-COMP:19537"/>
        <dbReference type="ChEBI" id="CHEBI:15378"/>
        <dbReference type="ChEBI" id="CHEBI:57783"/>
        <dbReference type="ChEBI" id="CHEBI:58349"/>
        <dbReference type="ChEBI" id="CHEBI:231623"/>
        <dbReference type="ChEBI" id="CHEBI:231637"/>
        <dbReference type="EC" id="1.3.1.94"/>
    </reaction>
    <physiologicalReaction direction="right-to-left" evidence="5">
        <dbReference type="Rhea" id="RHEA:80729"/>
    </physiologicalReaction>
</comment>
<comment type="function">
    <text evidence="5">Plays a key role in early steps of protein N-linked glycosylation by being involved in the conversion of polyprenol into dolichol. Acts as a polyprenal reductase that mediates the reduction of polyprenal into dolichal in a NADP-dependent mechanism. Dolichols are required for the synthesis of dolichol-linked monosaccharides and the oligosaccharide precursor used for N-glycosylation.</text>
</comment>
<dbReference type="AlphaFoldDB" id="A0A0F7ZJ12"/>
<dbReference type="Proteomes" id="UP000054481">
    <property type="component" value="Unassembled WGS sequence"/>
</dbReference>
<proteinExistence type="inferred from homology"/>
<dbReference type="GO" id="GO:0016095">
    <property type="term" value="P:polyprenol catabolic process"/>
    <property type="evidence" value="ECO:0007669"/>
    <property type="project" value="UniProtKB-UniRule"/>
</dbReference>
<reference evidence="8 9" key="1">
    <citation type="journal article" date="2014" name="Genome Biol. Evol.">
        <title>Comparative genomics and transcriptomics analyses reveal divergent lifestyle features of nematode endoparasitic fungus Hirsutella minnesotensis.</title>
        <authorList>
            <person name="Lai Y."/>
            <person name="Liu K."/>
            <person name="Zhang X."/>
            <person name="Zhang X."/>
            <person name="Li K."/>
            <person name="Wang N."/>
            <person name="Shu C."/>
            <person name="Wu Y."/>
            <person name="Wang C."/>
            <person name="Bushley K.E."/>
            <person name="Xiang M."/>
            <person name="Liu X."/>
        </authorList>
    </citation>
    <scope>NUCLEOTIDE SEQUENCE [LARGE SCALE GENOMIC DNA]</scope>
    <source>
        <strain evidence="8 9">3608</strain>
    </source>
</reference>
<keyword evidence="5" id="KW-0560">Oxidoreductase</keyword>
<dbReference type="UniPathway" id="UPA00378"/>
<dbReference type="GO" id="GO:0003865">
    <property type="term" value="F:3-oxo-5-alpha-steroid 4-dehydrogenase activity"/>
    <property type="evidence" value="ECO:0007669"/>
    <property type="project" value="TreeGrafter"/>
</dbReference>
<comment type="subcellular location">
    <subcellularLocation>
        <location evidence="1">Endomembrane system</location>
        <topology evidence="1">Multi-pass membrane protein</topology>
    </subcellularLocation>
    <subcellularLocation>
        <location evidence="5">Endoplasmic reticulum membrane</location>
    </subcellularLocation>
</comment>
<dbReference type="InterPro" id="IPR039698">
    <property type="entry name" value="Dfg10/SRD5A3"/>
</dbReference>
<dbReference type="GO" id="GO:0102389">
    <property type="term" value="F:polyprenol reductase activity"/>
    <property type="evidence" value="ECO:0007669"/>
    <property type="project" value="UniProtKB-UniRule"/>
</dbReference>
<feature type="domain" description="3-oxo-5-alpha-steroid 4-dehydrogenase C-terminal" evidence="7">
    <location>
        <begin position="210"/>
        <end position="328"/>
    </location>
</feature>
<keyword evidence="9" id="KW-1185">Reference proteome</keyword>
<evidence type="ECO:0000256" key="1">
    <source>
        <dbReference type="ARBA" id="ARBA00004127"/>
    </source>
</evidence>
<sequence length="328" mass="35606">MGVVESLSAAASPALWCQTFFVGAAATVVLVHVVPPELRDALLEYGARRSGDQGPAAAKRAGKGPESHGAAATRDGGLVASLAAVARQASVPHSWFWHYYLVCVSWTAFWAWQYVRKAPVLQTVARAQVEADARSGSLSVELSRVFIAWSMLAVQGTRRLYESLCVTRPGKSPMLLIHWVLGLLFYTTMNVAVWVHGSGAILDTSKAALPADLLSPRVAWALALFLAASWKQNECHHHLANLKKYTLPSRGMFRYIVCPHYTCECAIYLAVAFLAAPPGGLFNASVLCGLSFVVVNLGATAHGTKAWYAEKFGSDSVARRWKMIPFVF</sequence>
<keyword evidence="3 5" id="KW-1133">Transmembrane helix</keyword>
<evidence type="ECO:0000256" key="2">
    <source>
        <dbReference type="ARBA" id="ARBA00022692"/>
    </source>
</evidence>
<evidence type="ECO:0000256" key="4">
    <source>
        <dbReference type="ARBA" id="ARBA00023136"/>
    </source>
</evidence>
<feature type="transmembrane region" description="Helical" evidence="5">
    <location>
        <begin position="281"/>
        <end position="301"/>
    </location>
</feature>
<evidence type="ECO:0000256" key="5">
    <source>
        <dbReference type="RuleBase" id="RU367081"/>
    </source>
</evidence>
<dbReference type="PANTHER" id="PTHR14624:SF0">
    <property type="entry name" value="POLYPRENOL REDUCTASE"/>
    <property type="match status" value="1"/>
</dbReference>
<dbReference type="PROSITE" id="PS50244">
    <property type="entry name" value="S5A_REDUCTASE"/>
    <property type="match status" value="1"/>
</dbReference>
<feature type="transmembrane region" description="Helical" evidence="5">
    <location>
        <begin position="252"/>
        <end position="275"/>
    </location>
</feature>
<keyword evidence="2 5" id="KW-0812">Transmembrane</keyword>
<dbReference type="EC" id="1.3.1.94" evidence="5"/>
<protein>
    <recommendedName>
        <fullName evidence="5">Polyprenal reductase</fullName>
        <ecNumber evidence="5">1.3.1.94</ecNumber>
    </recommendedName>
</protein>
<feature type="transmembrane region" description="Helical" evidence="5">
    <location>
        <begin position="214"/>
        <end position="231"/>
    </location>
</feature>
<dbReference type="Pfam" id="PF02544">
    <property type="entry name" value="Steroid_dh"/>
    <property type="match status" value="1"/>
</dbReference>
<dbReference type="GO" id="GO:0006488">
    <property type="term" value="P:dolichol-linked oligosaccharide biosynthetic process"/>
    <property type="evidence" value="ECO:0007669"/>
    <property type="project" value="UniProtKB-UniRule"/>
</dbReference>
<evidence type="ECO:0000259" key="7">
    <source>
        <dbReference type="Pfam" id="PF02544"/>
    </source>
</evidence>
<dbReference type="EMBL" id="KQ030529">
    <property type="protein sequence ID" value="KJZ74106.1"/>
    <property type="molecule type" value="Genomic_DNA"/>
</dbReference>
<keyword evidence="5" id="KW-0256">Endoplasmic reticulum</keyword>
<dbReference type="GO" id="GO:0005789">
    <property type="term" value="C:endoplasmic reticulum membrane"/>
    <property type="evidence" value="ECO:0007669"/>
    <property type="project" value="UniProtKB-SubCell"/>
</dbReference>
<dbReference type="OrthoDB" id="541710at2759"/>